<protein>
    <submittedName>
        <fullName evidence="2">Uncharacterized protein</fullName>
    </submittedName>
</protein>
<dbReference type="AlphaFoldDB" id="A0A511BPX2"/>
<feature type="compositionally biased region" description="Basic and acidic residues" evidence="1">
    <location>
        <begin position="14"/>
        <end position="24"/>
    </location>
</feature>
<keyword evidence="3" id="KW-1185">Reference proteome</keyword>
<comment type="caution">
    <text evidence="2">The sequence shown here is derived from an EMBL/GenBank/DDBJ whole genome shotgun (WGS) entry which is preliminary data.</text>
</comment>
<dbReference type="EMBL" id="BJVC01000003">
    <property type="protein sequence ID" value="GEL02370.1"/>
    <property type="molecule type" value="Genomic_DNA"/>
</dbReference>
<feature type="region of interest" description="Disordered" evidence="1">
    <location>
        <begin position="1"/>
        <end position="24"/>
    </location>
</feature>
<evidence type="ECO:0000313" key="2">
    <source>
        <dbReference type="EMBL" id="GEL02370.1"/>
    </source>
</evidence>
<reference evidence="2 3" key="1">
    <citation type="submission" date="2019-07" db="EMBL/GenBank/DDBJ databases">
        <title>Whole genome shotgun sequence of Swaminathania salitolerans NBRC 104436.</title>
        <authorList>
            <person name="Hosoyama A."/>
            <person name="Uohara A."/>
            <person name="Ohji S."/>
            <person name="Ichikawa N."/>
        </authorList>
    </citation>
    <scope>NUCLEOTIDE SEQUENCE [LARGE SCALE GENOMIC DNA]</scope>
    <source>
        <strain evidence="2 3">NBRC 104436</strain>
    </source>
</reference>
<gene>
    <name evidence="2" type="ORF">SSA02_15330</name>
</gene>
<sequence length="74" mass="8097">MIDQKHAQPCRGEATGKGRTDRTGTIDADIELSHVFSVPRHHDAAFSRAAEGNGECRAIALANLVMKLARFTFM</sequence>
<organism evidence="2 3">
    <name type="scientific">Swaminathania salitolerans</name>
    <dbReference type="NCBI Taxonomy" id="182838"/>
    <lineage>
        <taxon>Bacteria</taxon>
        <taxon>Pseudomonadati</taxon>
        <taxon>Pseudomonadota</taxon>
        <taxon>Alphaproteobacteria</taxon>
        <taxon>Acetobacterales</taxon>
        <taxon>Acetobacteraceae</taxon>
        <taxon>Swaminathania</taxon>
    </lineage>
</organism>
<accession>A0A511BPX2</accession>
<evidence type="ECO:0000256" key="1">
    <source>
        <dbReference type="SAM" id="MobiDB-lite"/>
    </source>
</evidence>
<dbReference type="Proteomes" id="UP000321405">
    <property type="component" value="Unassembled WGS sequence"/>
</dbReference>
<evidence type="ECO:0000313" key="3">
    <source>
        <dbReference type="Proteomes" id="UP000321405"/>
    </source>
</evidence>
<name>A0A511BPX2_9PROT</name>
<proteinExistence type="predicted"/>